<reference evidence="2" key="3">
    <citation type="submission" date="2025-09" db="UniProtKB">
        <authorList>
            <consortium name="Ensembl"/>
        </authorList>
    </citation>
    <scope>IDENTIFICATION</scope>
</reference>
<dbReference type="AlphaFoldDB" id="A0A8C8UF61"/>
<proteinExistence type="predicted"/>
<dbReference type="Proteomes" id="UP000694547">
    <property type="component" value="Chromosome 1"/>
</dbReference>
<reference evidence="2 3" key="1">
    <citation type="submission" date="2018-10" db="EMBL/GenBank/DDBJ databases">
        <title>Improved assembly of the deer mouse Peromyscus maniculatus genome.</title>
        <authorList>
            <person name="Lassance J.-M."/>
            <person name="Hoekstra H.E."/>
        </authorList>
    </citation>
    <scope>NUCLEOTIDE SEQUENCE [LARGE SCALE GENOMIC DNA]</scope>
</reference>
<sequence>IKRCFRFIQTRHRTPEEAPTLSCSQRPAGDALNLCEKSVGGGRLVPSDLSQDIPIHTAEADAPAASRKRKPISRASKRPRGQLRPCQDLSAPAEDPSALASLAQHPQQKPLAGGSQNSTLPKVFHKTRRGRRDPAKLAAAMERVRQWEIGLLQNLEEAAQHHLTIETEAKKPASQERQFTTEDQPEPFSQAHTGHRLLRFLDT</sequence>
<evidence type="ECO:0000313" key="2">
    <source>
        <dbReference type="Ensembl" id="ENSPEMP00000030328.1"/>
    </source>
</evidence>
<feature type="region of interest" description="Disordered" evidence="1">
    <location>
        <begin position="57"/>
        <end position="136"/>
    </location>
</feature>
<keyword evidence="3" id="KW-1185">Reference proteome</keyword>
<evidence type="ECO:0000313" key="3">
    <source>
        <dbReference type="Proteomes" id="UP000694547"/>
    </source>
</evidence>
<dbReference type="GeneTree" id="ENSGT00490000044045"/>
<evidence type="ECO:0000256" key="1">
    <source>
        <dbReference type="SAM" id="MobiDB-lite"/>
    </source>
</evidence>
<reference evidence="2" key="2">
    <citation type="submission" date="2025-08" db="UniProtKB">
        <authorList>
            <consortium name="Ensembl"/>
        </authorList>
    </citation>
    <scope>IDENTIFICATION</scope>
</reference>
<feature type="compositionally biased region" description="Basic residues" evidence="1">
    <location>
        <begin position="66"/>
        <end position="81"/>
    </location>
</feature>
<accession>A0A8C8UF61</accession>
<name>A0A8C8UF61_PERMB</name>
<feature type="region of interest" description="Disordered" evidence="1">
    <location>
        <begin position="167"/>
        <end position="193"/>
    </location>
</feature>
<dbReference type="Ensembl" id="ENSPEMT00000035194.1">
    <property type="protein sequence ID" value="ENSPEMP00000030328.1"/>
    <property type="gene ID" value="ENSPEMG00000025464.1"/>
</dbReference>
<protein>
    <submittedName>
        <fullName evidence="2">Predicted gene 14891</fullName>
    </submittedName>
</protein>
<organism evidence="2 3">
    <name type="scientific">Peromyscus maniculatus bairdii</name>
    <name type="common">Prairie deer mouse</name>
    <dbReference type="NCBI Taxonomy" id="230844"/>
    <lineage>
        <taxon>Eukaryota</taxon>
        <taxon>Metazoa</taxon>
        <taxon>Chordata</taxon>
        <taxon>Craniata</taxon>
        <taxon>Vertebrata</taxon>
        <taxon>Euteleostomi</taxon>
        <taxon>Mammalia</taxon>
        <taxon>Eutheria</taxon>
        <taxon>Euarchontoglires</taxon>
        <taxon>Glires</taxon>
        <taxon>Rodentia</taxon>
        <taxon>Myomorpha</taxon>
        <taxon>Muroidea</taxon>
        <taxon>Cricetidae</taxon>
        <taxon>Neotominae</taxon>
        <taxon>Peromyscus</taxon>
    </lineage>
</organism>